<name>A0A266QEA5_9GAMM</name>
<sequence>MIKRIYFRNFKIHFLEFDMRVLLTTYNSINWPKFLTTLGSSGVVDLSQKADEVLNPVQSLADLTQILTQSTDIQVCLAVVQAEYFIAEAIDKNENISVVAKRWQTQTQALLDLQRKYRRQLQLFNLHHALIHPDIFIKKFNYSGTSLTPARSPLCSEVSLLAACQYVDQHTELQPLNTRLVATTLPLVDNGKPQVDIESFLQKEKLKQEEKKTRDLLLAQQHKMQEQLESQLKLHAEYKAKADKANTQSQEAYNNSQKKLQKIQEEYEELQKELIQKREEQNKLEVSNSAIANERDLILAQLHQVQERVEEYYLALKSEEQKSKHAILARDKQYAKEIQKMENELRKANARAASAEYNLELLQKELSEHRNSTLWKATGPVRILSGLVRRVDKSKEKLQQDIGLLLMSEYFDVEWYLRHYPDVAASKMNPAEHYLLYGAAEGRLPGPLFDGNWYLQQYPDVAEAGTNPLLHFITYGLQEGRNSSPKFLMSSQANEDLQ</sequence>
<feature type="coiled-coil region" evidence="1">
    <location>
        <begin position="235"/>
        <end position="372"/>
    </location>
</feature>
<gene>
    <name evidence="2" type="ORF">CBP51_12175</name>
</gene>
<accession>A0A266QEA5</accession>
<organism evidence="2 3">
    <name type="scientific">Cellvibrio mixtus</name>
    <dbReference type="NCBI Taxonomy" id="39650"/>
    <lineage>
        <taxon>Bacteria</taxon>
        <taxon>Pseudomonadati</taxon>
        <taxon>Pseudomonadota</taxon>
        <taxon>Gammaproteobacteria</taxon>
        <taxon>Cellvibrionales</taxon>
        <taxon>Cellvibrionaceae</taxon>
        <taxon>Cellvibrio</taxon>
    </lineage>
</organism>
<protein>
    <submittedName>
        <fullName evidence="2">Uncharacterized protein</fullName>
    </submittedName>
</protein>
<keyword evidence="1" id="KW-0175">Coiled coil</keyword>
<proteinExistence type="predicted"/>
<evidence type="ECO:0000313" key="3">
    <source>
        <dbReference type="Proteomes" id="UP000216101"/>
    </source>
</evidence>
<dbReference type="EMBL" id="NHNI01000001">
    <property type="protein sequence ID" value="OZY87681.1"/>
    <property type="molecule type" value="Genomic_DNA"/>
</dbReference>
<dbReference type="AlphaFoldDB" id="A0A266QEA5"/>
<reference evidence="3" key="1">
    <citation type="submission" date="2017-05" db="EMBL/GenBank/DDBJ databases">
        <authorList>
            <person name="Barney B.M."/>
        </authorList>
    </citation>
    <scope>NUCLEOTIDE SEQUENCE [LARGE SCALE GENOMIC DNA]</scope>
    <source>
        <strain evidence="3">PSBB022</strain>
    </source>
</reference>
<comment type="caution">
    <text evidence="2">The sequence shown here is derived from an EMBL/GenBank/DDBJ whole genome shotgun (WGS) entry which is preliminary data.</text>
</comment>
<evidence type="ECO:0000256" key="1">
    <source>
        <dbReference type="SAM" id="Coils"/>
    </source>
</evidence>
<keyword evidence="3" id="KW-1185">Reference proteome</keyword>
<evidence type="ECO:0000313" key="2">
    <source>
        <dbReference type="EMBL" id="OZY87681.1"/>
    </source>
</evidence>
<dbReference type="Proteomes" id="UP000216101">
    <property type="component" value="Unassembled WGS sequence"/>
</dbReference>